<dbReference type="Gene3D" id="2.60.40.10">
    <property type="entry name" value="Immunoglobulins"/>
    <property type="match status" value="1"/>
</dbReference>
<evidence type="ECO:0000259" key="3">
    <source>
        <dbReference type="Pfam" id="PF00345"/>
    </source>
</evidence>
<gene>
    <name evidence="4" type="ORF">GCM10007036_10250</name>
</gene>
<reference evidence="4" key="1">
    <citation type="journal article" date="2014" name="Int. J. Syst. Evol. Microbiol.">
        <title>Complete genome sequence of Corynebacterium casei LMG S-19264T (=DSM 44701T), isolated from a smear-ripened cheese.</title>
        <authorList>
            <consortium name="US DOE Joint Genome Institute (JGI-PGF)"/>
            <person name="Walter F."/>
            <person name="Albersmeier A."/>
            <person name="Kalinowski J."/>
            <person name="Ruckert C."/>
        </authorList>
    </citation>
    <scope>NUCLEOTIDE SEQUENCE</scope>
    <source>
        <strain evidence="4">CGMCC 1.12214</strain>
    </source>
</reference>
<keyword evidence="2" id="KW-0732">Signal</keyword>
<dbReference type="SUPFAM" id="SSF49354">
    <property type="entry name" value="PapD-like"/>
    <property type="match status" value="1"/>
</dbReference>
<dbReference type="Pfam" id="PF00345">
    <property type="entry name" value="PapD_N"/>
    <property type="match status" value="1"/>
</dbReference>
<dbReference type="PANTHER" id="PTHR30251">
    <property type="entry name" value="PILUS ASSEMBLY CHAPERONE"/>
    <property type="match status" value="1"/>
</dbReference>
<dbReference type="InterPro" id="IPR016147">
    <property type="entry name" value="Pili_assmbl_chaperone_N"/>
</dbReference>
<dbReference type="Proteomes" id="UP000603912">
    <property type="component" value="Unassembled WGS sequence"/>
</dbReference>
<proteinExistence type="predicted"/>
<dbReference type="GO" id="GO:0071555">
    <property type="term" value="P:cell wall organization"/>
    <property type="evidence" value="ECO:0007669"/>
    <property type="project" value="InterPro"/>
</dbReference>
<organism evidence="4 5">
    <name type="scientific">Alsobacter metallidurans</name>
    <dbReference type="NCBI Taxonomy" id="340221"/>
    <lineage>
        <taxon>Bacteria</taxon>
        <taxon>Pseudomonadati</taxon>
        <taxon>Pseudomonadota</taxon>
        <taxon>Alphaproteobacteria</taxon>
        <taxon>Hyphomicrobiales</taxon>
        <taxon>Alsobacteraceae</taxon>
        <taxon>Alsobacter</taxon>
    </lineage>
</organism>
<dbReference type="AlphaFoldDB" id="A0A917MGQ5"/>
<dbReference type="InterPro" id="IPR008962">
    <property type="entry name" value="PapD-like_sf"/>
</dbReference>
<comment type="caution">
    <text evidence="4">The sequence shown here is derived from an EMBL/GenBank/DDBJ whole genome shotgun (WGS) entry which is preliminary data.</text>
</comment>
<accession>A0A917MGQ5</accession>
<dbReference type="PANTHER" id="PTHR30251:SF4">
    <property type="entry name" value="SLR1668 PROTEIN"/>
    <property type="match status" value="1"/>
</dbReference>
<evidence type="ECO:0000313" key="4">
    <source>
        <dbReference type="EMBL" id="GGH12439.1"/>
    </source>
</evidence>
<dbReference type="InterPro" id="IPR013783">
    <property type="entry name" value="Ig-like_fold"/>
</dbReference>
<protein>
    <recommendedName>
        <fullName evidence="3">Pili assembly chaperone N-terminal domain-containing protein</fullName>
    </recommendedName>
</protein>
<keyword evidence="5" id="KW-1185">Reference proteome</keyword>
<evidence type="ECO:0000313" key="5">
    <source>
        <dbReference type="Proteomes" id="UP000603912"/>
    </source>
</evidence>
<dbReference type="RefSeq" id="WP_188516611.1">
    <property type="nucleotide sequence ID" value="NZ_BMES01000001.1"/>
</dbReference>
<evidence type="ECO:0000256" key="2">
    <source>
        <dbReference type="SAM" id="SignalP"/>
    </source>
</evidence>
<evidence type="ECO:0000256" key="1">
    <source>
        <dbReference type="SAM" id="MobiDB-lite"/>
    </source>
</evidence>
<dbReference type="InterPro" id="IPR050643">
    <property type="entry name" value="Periplasmic_pilus_chap"/>
</dbReference>
<dbReference type="EMBL" id="BMES01000001">
    <property type="protein sequence ID" value="GGH12439.1"/>
    <property type="molecule type" value="Genomic_DNA"/>
</dbReference>
<feature type="domain" description="Pili assembly chaperone N-terminal" evidence="3">
    <location>
        <begin position="36"/>
        <end position="142"/>
    </location>
</feature>
<feature type="region of interest" description="Disordered" evidence="1">
    <location>
        <begin position="215"/>
        <end position="234"/>
    </location>
</feature>
<feature type="signal peptide" evidence="2">
    <location>
        <begin position="1"/>
        <end position="22"/>
    </location>
</feature>
<name>A0A917MGQ5_9HYPH</name>
<reference evidence="4" key="2">
    <citation type="submission" date="2020-09" db="EMBL/GenBank/DDBJ databases">
        <authorList>
            <person name="Sun Q."/>
            <person name="Zhou Y."/>
        </authorList>
    </citation>
    <scope>NUCLEOTIDE SEQUENCE</scope>
    <source>
        <strain evidence="4">CGMCC 1.12214</strain>
    </source>
</reference>
<sequence>MTSPRFPLAALCLLGLAAHAEAAGVSVTPILLEGAGGAATSLTVRNNGDAPASVEAKVMVMEQDGTRERLVPASRVVVSPPIAQLKPRQDYVFRAVRLGQDPIVAEEAYRVVVTELPSRAPGQTGVSVALAHAVPLFFTPRTAQPAVLTFRASVGRGVVTLTASNTGGRRARITNVKLSDGRATIDFEKASLGYVLAGAGMSWLRPARGLGAGPLRMTAETDGGPIDVRIDPDR</sequence>
<feature type="chain" id="PRO_5036788993" description="Pili assembly chaperone N-terminal domain-containing protein" evidence="2">
    <location>
        <begin position="23"/>
        <end position="234"/>
    </location>
</feature>
<dbReference type="GO" id="GO:0030288">
    <property type="term" value="C:outer membrane-bounded periplasmic space"/>
    <property type="evidence" value="ECO:0007669"/>
    <property type="project" value="InterPro"/>
</dbReference>